<evidence type="ECO:0000256" key="9">
    <source>
        <dbReference type="ARBA" id="ARBA00022840"/>
    </source>
</evidence>
<keyword evidence="7 15" id="KW-0479">Metal-binding</keyword>
<keyword evidence="20" id="KW-1185">Reference proteome</keyword>
<evidence type="ECO:0000313" key="20">
    <source>
        <dbReference type="Proteomes" id="UP000293902"/>
    </source>
</evidence>
<accession>A0A328FG40</accession>
<dbReference type="Pfam" id="PF00702">
    <property type="entry name" value="Hydrolase"/>
    <property type="match status" value="1"/>
</dbReference>
<dbReference type="SUPFAM" id="SSF81665">
    <property type="entry name" value="Calcium ATPase, transmembrane domain M"/>
    <property type="match status" value="1"/>
</dbReference>
<feature type="transmembrane region" description="Helical" evidence="15">
    <location>
        <begin position="513"/>
        <end position="539"/>
    </location>
</feature>
<feature type="transmembrane region" description="Helical" evidence="15">
    <location>
        <begin position="821"/>
        <end position="840"/>
    </location>
</feature>
<dbReference type="EMBL" id="QLNI01000020">
    <property type="protein sequence ID" value="RAM01997.1"/>
    <property type="molecule type" value="Genomic_DNA"/>
</dbReference>
<dbReference type="InterPro" id="IPR027256">
    <property type="entry name" value="P-typ_ATPase_IB"/>
</dbReference>
<dbReference type="GO" id="GO:0005507">
    <property type="term" value="F:copper ion binding"/>
    <property type="evidence" value="ECO:0007669"/>
    <property type="project" value="TreeGrafter"/>
</dbReference>
<dbReference type="NCBIfam" id="TIGR01511">
    <property type="entry name" value="ATPase-IB1_Cu"/>
    <property type="match status" value="1"/>
</dbReference>
<comment type="similarity">
    <text evidence="2 15">Belongs to the cation transport ATPase (P-type) (TC 3.A.3) family. Type IB subfamily.</text>
</comment>
<dbReference type="PRINTS" id="PR00943">
    <property type="entry name" value="CUATPASE"/>
</dbReference>
<evidence type="ECO:0000256" key="3">
    <source>
        <dbReference type="ARBA" id="ARBA00022448"/>
    </source>
</evidence>
<dbReference type="Proteomes" id="UP000293902">
    <property type="component" value="Chromosome"/>
</dbReference>
<comment type="subcellular location">
    <subcellularLocation>
        <location evidence="1">Cell membrane</location>
        <topology evidence="1">Multi-pass membrane protein</topology>
    </subcellularLocation>
</comment>
<evidence type="ECO:0000259" key="16">
    <source>
        <dbReference type="PROSITE" id="PS50846"/>
    </source>
</evidence>
<keyword evidence="5" id="KW-0597">Phosphoprotein</keyword>
<evidence type="ECO:0000256" key="8">
    <source>
        <dbReference type="ARBA" id="ARBA00022741"/>
    </source>
</evidence>
<dbReference type="InterPro" id="IPR001757">
    <property type="entry name" value="P_typ_ATPase"/>
</dbReference>
<dbReference type="InterPro" id="IPR036163">
    <property type="entry name" value="HMA_dom_sf"/>
</dbReference>
<dbReference type="InterPro" id="IPR008250">
    <property type="entry name" value="ATPase_P-typ_transduc_dom_A_sf"/>
</dbReference>
<protein>
    <submittedName>
        <fullName evidence="17">Cation-translocating P-type ATPase</fullName>
    </submittedName>
</protein>
<keyword evidence="10" id="KW-0460">Magnesium</keyword>
<name>A0A328FG40_9BACT</name>
<evidence type="ECO:0000256" key="2">
    <source>
        <dbReference type="ARBA" id="ARBA00006024"/>
    </source>
</evidence>
<dbReference type="PRINTS" id="PR00119">
    <property type="entry name" value="CATATPASE"/>
</dbReference>
<feature type="transmembrane region" description="Helical" evidence="15">
    <location>
        <begin position="289"/>
        <end position="311"/>
    </location>
</feature>
<dbReference type="GO" id="GO:0055070">
    <property type="term" value="P:copper ion homeostasis"/>
    <property type="evidence" value="ECO:0007669"/>
    <property type="project" value="TreeGrafter"/>
</dbReference>
<keyword evidence="3" id="KW-0813">Transport</keyword>
<feature type="transmembrane region" description="Helical" evidence="15">
    <location>
        <begin position="846"/>
        <end position="864"/>
    </location>
</feature>
<evidence type="ECO:0000256" key="6">
    <source>
        <dbReference type="ARBA" id="ARBA00022692"/>
    </source>
</evidence>
<dbReference type="InterPro" id="IPR023299">
    <property type="entry name" value="ATPase_P-typ_cyto_dom_N"/>
</dbReference>
<evidence type="ECO:0000256" key="5">
    <source>
        <dbReference type="ARBA" id="ARBA00022553"/>
    </source>
</evidence>
<evidence type="ECO:0000256" key="12">
    <source>
        <dbReference type="ARBA" id="ARBA00022989"/>
    </source>
</evidence>
<keyword evidence="14 15" id="KW-0472">Membrane</keyword>
<dbReference type="Pfam" id="PF00122">
    <property type="entry name" value="E1-E2_ATPase"/>
    <property type="match status" value="1"/>
</dbReference>
<keyword evidence="11" id="KW-1278">Translocase</keyword>
<keyword evidence="8 15" id="KW-0547">Nucleotide-binding</keyword>
<dbReference type="PANTHER" id="PTHR43520">
    <property type="entry name" value="ATP7, ISOFORM B"/>
    <property type="match status" value="1"/>
</dbReference>
<evidence type="ECO:0000313" key="19">
    <source>
        <dbReference type="Proteomes" id="UP000248798"/>
    </source>
</evidence>
<feature type="transmembrane region" description="Helical" evidence="15">
    <location>
        <begin position="229"/>
        <end position="250"/>
    </location>
</feature>
<evidence type="ECO:0000256" key="4">
    <source>
        <dbReference type="ARBA" id="ARBA00022475"/>
    </source>
</evidence>
<organism evidence="18 19">
    <name type="scientific">Desulfobacter hydrogenophilus</name>
    <dbReference type="NCBI Taxonomy" id="2291"/>
    <lineage>
        <taxon>Bacteria</taxon>
        <taxon>Pseudomonadati</taxon>
        <taxon>Thermodesulfobacteriota</taxon>
        <taxon>Desulfobacteria</taxon>
        <taxon>Desulfobacterales</taxon>
        <taxon>Desulfobacteraceae</taxon>
        <taxon>Desulfobacter</taxon>
    </lineage>
</organism>
<dbReference type="GO" id="GO:0016887">
    <property type="term" value="F:ATP hydrolysis activity"/>
    <property type="evidence" value="ECO:0007669"/>
    <property type="project" value="InterPro"/>
</dbReference>
<proteinExistence type="inferred from homology"/>
<evidence type="ECO:0000313" key="18">
    <source>
        <dbReference type="EMBL" id="RAM01997.1"/>
    </source>
</evidence>
<dbReference type="InterPro" id="IPR006121">
    <property type="entry name" value="HMA_dom"/>
</dbReference>
<keyword evidence="12 15" id="KW-1133">Transmembrane helix</keyword>
<evidence type="ECO:0000256" key="11">
    <source>
        <dbReference type="ARBA" id="ARBA00022967"/>
    </source>
</evidence>
<dbReference type="InterPro" id="IPR018303">
    <property type="entry name" value="ATPase_P-typ_P_site"/>
</dbReference>
<feature type="transmembrane region" description="Helical" evidence="15">
    <location>
        <begin position="482"/>
        <end position="501"/>
    </location>
</feature>
<dbReference type="GO" id="GO:0043682">
    <property type="term" value="F:P-type divalent copper transporter activity"/>
    <property type="evidence" value="ECO:0007669"/>
    <property type="project" value="TreeGrafter"/>
</dbReference>
<dbReference type="Proteomes" id="UP000248798">
    <property type="component" value="Unassembled WGS sequence"/>
</dbReference>
<evidence type="ECO:0000256" key="10">
    <source>
        <dbReference type="ARBA" id="ARBA00022842"/>
    </source>
</evidence>
<dbReference type="EMBL" id="CP036313">
    <property type="protein sequence ID" value="QBH11498.1"/>
    <property type="molecule type" value="Genomic_DNA"/>
</dbReference>
<feature type="domain" description="HMA" evidence="16">
    <location>
        <begin position="150"/>
        <end position="216"/>
    </location>
</feature>
<dbReference type="SUPFAM" id="SSF56784">
    <property type="entry name" value="HAD-like"/>
    <property type="match status" value="1"/>
</dbReference>
<feature type="transmembrane region" description="Helical" evidence="15">
    <location>
        <begin position="323"/>
        <end position="340"/>
    </location>
</feature>
<dbReference type="PROSITE" id="PS50846">
    <property type="entry name" value="HMA_2"/>
    <property type="match status" value="1"/>
</dbReference>
<dbReference type="Gene3D" id="3.30.70.100">
    <property type="match status" value="1"/>
</dbReference>
<evidence type="ECO:0000256" key="7">
    <source>
        <dbReference type="ARBA" id="ARBA00022723"/>
    </source>
</evidence>
<dbReference type="NCBIfam" id="TIGR01525">
    <property type="entry name" value="ATPase-IB_hvy"/>
    <property type="match status" value="1"/>
</dbReference>
<dbReference type="GO" id="GO:0005524">
    <property type="term" value="F:ATP binding"/>
    <property type="evidence" value="ECO:0007669"/>
    <property type="project" value="UniProtKB-UniRule"/>
</dbReference>
<dbReference type="Gene3D" id="3.40.50.1000">
    <property type="entry name" value="HAD superfamily/HAD-like"/>
    <property type="match status" value="1"/>
</dbReference>
<keyword evidence="4 15" id="KW-1003">Cell membrane</keyword>
<dbReference type="OrthoDB" id="5496529at2"/>
<dbReference type="InterPro" id="IPR059000">
    <property type="entry name" value="ATPase_P-type_domA"/>
</dbReference>
<evidence type="ECO:0000256" key="15">
    <source>
        <dbReference type="RuleBase" id="RU362081"/>
    </source>
</evidence>
<reference evidence="17 20" key="2">
    <citation type="submission" date="2019-02" db="EMBL/GenBank/DDBJ databases">
        <title>Complete genome sequence of Desulfobacter hydrogenophilus AcRS1.</title>
        <authorList>
            <person name="Marietou A."/>
            <person name="Lund M.B."/>
            <person name="Marshall I.P.G."/>
            <person name="Schreiber L."/>
            <person name="Jorgensen B."/>
        </authorList>
    </citation>
    <scope>NUCLEOTIDE SEQUENCE [LARGE SCALE GENOMIC DNA]</scope>
    <source>
        <strain evidence="17 20">AcRS1</strain>
    </source>
</reference>
<dbReference type="PANTHER" id="PTHR43520:SF5">
    <property type="entry name" value="CATION-TRANSPORTING P-TYPE ATPASE-RELATED"/>
    <property type="match status" value="1"/>
</dbReference>
<dbReference type="InterPro" id="IPR023214">
    <property type="entry name" value="HAD_sf"/>
</dbReference>
<dbReference type="SUPFAM" id="SSF55008">
    <property type="entry name" value="HMA, heavy metal-associated domain"/>
    <property type="match status" value="1"/>
</dbReference>
<feature type="transmembrane region" description="Helical" evidence="15">
    <location>
        <begin position="262"/>
        <end position="282"/>
    </location>
</feature>
<evidence type="ECO:0000256" key="13">
    <source>
        <dbReference type="ARBA" id="ARBA00023065"/>
    </source>
</evidence>
<keyword evidence="13" id="KW-0406">Ion transport</keyword>
<dbReference type="Gene3D" id="2.70.150.10">
    <property type="entry name" value="Calcium-transporting ATPase, cytoplasmic transduction domain A"/>
    <property type="match status" value="1"/>
</dbReference>
<dbReference type="Gene3D" id="3.40.1110.10">
    <property type="entry name" value="Calcium-transporting ATPase, cytoplasmic domain N"/>
    <property type="match status" value="1"/>
</dbReference>
<dbReference type="CDD" id="cd00371">
    <property type="entry name" value="HMA"/>
    <property type="match status" value="1"/>
</dbReference>
<dbReference type="AlphaFoldDB" id="A0A328FG40"/>
<dbReference type="NCBIfam" id="TIGR01494">
    <property type="entry name" value="ATPase_P-type"/>
    <property type="match status" value="1"/>
</dbReference>
<dbReference type="InterPro" id="IPR023298">
    <property type="entry name" value="ATPase_P-typ_TM_dom_sf"/>
</dbReference>
<sequence>MGNYLPLSAMAAKKHLPWQVPCLLKAGKRLSGISGTYRKWATDHPNPLPMKTIVPCTLCGLNVKVSKATSKDIFCCQGCKMVHTMLMESEQYKDTKDFKETDLYKQCVAAGIVPDTSLETSASSERIPEIPAENVSGMDEEVPIDSENFLTLNLQIQNMWCPACAWIIENTLTRSKGVITASCNFSSDRGSVMYDPVKTSPEKIYTAIEKLGYPSTDIDQKSPKSRKEFIRICVTLFLTMNVMMLSWAIYSGFFIELSPHSVQLLAWPVCIMATIVVFYGGYPIHKRALVGITSGWPGMETLVSTGSFSTYTYSLFHFYRGSIHLYFDAASMLILLILTGKMLEQSAKNKIAEGLWKFFSLVPQKVRICAAQFPKGRYVSIKQLAEGDSFLAEEGEILAADGIVTQGAAVIDESSITGEAKPVNVRLQDTVKSGTRIVSGKIQVKAVKVGDNSILGRMLAIMENSLSEQTAQTQRFENILKFFVPSVIGFSVVTYFFWMLYGLTSYDAFNRGISVMVISCPCALGIAIPLALVAGVSAAGKKGILVRDFEAFERVDGLDTIVFDKTGTLTTGQLKVLGMDTANDFSEQKAWQIIHAMEQGSDHYIAHTISTYGMSRKIPPLELEDVVYHANGISCRFQDETYCFGSMDFMNKSLPEGPSFVSFSRQGAQVISTVFLSANDKIVAAVHLGDSMKIGVKTLVSDLDKMGLTCFLISGDAEKSTLAAGSFVQIPAEHTHGGLLPHEKAEFIKNLKQSGKKVAMVGDGVNDAPAMGQSDIAMAVHSGLNPAEGVAAITLMQETPVQLIDFISLAIRVNRKVKQNLVFALIYNIISIPVAAAGFLNPIIAAIAMLFSSLSVTCNTLLLVKRESRNKPQPHT</sequence>
<evidence type="ECO:0000313" key="17">
    <source>
        <dbReference type="EMBL" id="QBH11498.1"/>
    </source>
</evidence>
<gene>
    <name evidence="18" type="ORF">DO021_11190</name>
    <name evidence="17" type="ORF">EYB58_00295</name>
</gene>
<dbReference type="SUPFAM" id="SSF81653">
    <property type="entry name" value="Calcium ATPase, transduction domain A"/>
    <property type="match status" value="1"/>
</dbReference>
<reference evidence="18 19" key="1">
    <citation type="submission" date="2018-06" db="EMBL/GenBank/DDBJ databases">
        <title>Complete Genome Sequence of Desulfobacter hydrogenophilus (DSM3380).</title>
        <authorList>
            <person name="Marietou A."/>
            <person name="Schreiber L."/>
            <person name="Marshall I."/>
            <person name="Jorgensen B."/>
        </authorList>
    </citation>
    <scope>NUCLEOTIDE SEQUENCE [LARGE SCALE GENOMIC DNA]</scope>
    <source>
        <strain evidence="18 19">DSM 3380</strain>
    </source>
</reference>
<dbReference type="Pfam" id="PF00403">
    <property type="entry name" value="HMA"/>
    <property type="match status" value="1"/>
</dbReference>
<evidence type="ECO:0000256" key="1">
    <source>
        <dbReference type="ARBA" id="ARBA00004651"/>
    </source>
</evidence>
<evidence type="ECO:0000256" key="14">
    <source>
        <dbReference type="ARBA" id="ARBA00023136"/>
    </source>
</evidence>
<keyword evidence="9 15" id="KW-0067">ATP-binding</keyword>
<dbReference type="GO" id="GO:0005886">
    <property type="term" value="C:plasma membrane"/>
    <property type="evidence" value="ECO:0007669"/>
    <property type="project" value="UniProtKB-SubCell"/>
</dbReference>
<dbReference type="InterPro" id="IPR036412">
    <property type="entry name" value="HAD-like_sf"/>
</dbReference>
<keyword evidence="6 15" id="KW-0812">Transmembrane</keyword>
<dbReference type="PROSITE" id="PS00154">
    <property type="entry name" value="ATPASE_E1_E2"/>
    <property type="match status" value="1"/>
</dbReference>